<reference evidence="1" key="1">
    <citation type="submission" date="2021-09" db="EMBL/GenBank/DDBJ databases">
        <title>Genome of Aequorivita sp. strain F47161.</title>
        <authorList>
            <person name="Wang Y."/>
        </authorList>
    </citation>
    <scope>NUCLEOTIDE SEQUENCE</scope>
    <source>
        <strain evidence="1">F47161</strain>
    </source>
</reference>
<gene>
    <name evidence="1" type="ORF">K8089_08410</name>
</gene>
<dbReference type="AlphaFoldDB" id="A0A9X1U2Y6"/>
<accession>A0A9X1U2Y6</accession>
<proteinExistence type="predicted"/>
<dbReference type="Proteomes" id="UP001139461">
    <property type="component" value="Unassembled WGS sequence"/>
</dbReference>
<sequence length="701" mass="79309">MIAITDTSGYSNLNFIVPIQEISLTIPIVNQYLVGNAIINSTITTEIRNLLISILGNSNVSASAISELATYSGFYLDTNNSPSTISFNSANASIDKLTFYVIFRLPSTHNLLELENINNGEISNSIGNNPVKWGKFANYIRSLSGSGVIKINSAGEQVNNSGEAIDDNNTVIEGWYQKRAYEFLDVRDYLDSNAIKPKPFETGNTIPSGLFTEIEEYNLFYSNDIKIPIYFYLLSHTENRYSPLNWLNPNKESSYISRIPHWPSNITAGERVQHFVKTVNPADMSLFTENGSFLLNENSNGFYIVLETNTIYIEPVNDNAIMTEFLDLNDVLAIQYLNNNLYATWDILENRILNKNSGLTIGMGVDLGATFSSYYTVEFTLSIAGSGTFQFYYGNKKSQELNHNVTNTQLKSELSELIDKDHPNEINITNISSGKKITIIRNNQTSSNKDRKTYYHKIYVGKTSGSITISLTPQDDGSRWIPIPTTINDSWFLFSNFLDYSFSDNPILPPVPPVGITYYSDPDNNETYFWLNNSFINLNLLEKEKILMIFKRSFGNRKNAGINYWSAYKEVLKKFELPSYVLNMSAAYELFKNRFFNKNAIIKNGALSRNYPVGSTIEEFLAESNLICKPNQVELLAISLYTYVKGAGEFKNKKLAFIKAINQHSYKALKSTVSNMDSNRLKVLDKFYLSAKTKLYHDLDA</sequence>
<organism evidence="1 2">
    <name type="scientific">Aequorivita vitellina</name>
    <dbReference type="NCBI Taxonomy" id="2874475"/>
    <lineage>
        <taxon>Bacteria</taxon>
        <taxon>Pseudomonadati</taxon>
        <taxon>Bacteroidota</taxon>
        <taxon>Flavobacteriia</taxon>
        <taxon>Flavobacteriales</taxon>
        <taxon>Flavobacteriaceae</taxon>
        <taxon>Aequorivita</taxon>
    </lineage>
</organism>
<evidence type="ECO:0000313" key="1">
    <source>
        <dbReference type="EMBL" id="MCG2419043.1"/>
    </source>
</evidence>
<keyword evidence="2" id="KW-1185">Reference proteome</keyword>
<name>A0A9X1U2Y6_9FLAO</name>
<evidence type="ECO:0000313" key="2">
    <source>
        <dbReference type="Proteomes" id="UP001139461"/>
    </source>
</evidence>
<protein>
    <submittedName>
        <fullName evidence="1">Uncharacterized protein</fullName>
    </submittedName>
</protein>
<dbReference type="EMBL" id="JAIRBA010000013">
    <property type="protein sequence ID" value="MCG2419043.1"/>
    <property type="molecule type" value="Genomic_DNA"/>
</dbReference>
<dbReference type="RefSeq" id="WP_237602832.1">
    <property type="nucleotide sequence ID" value="NZ_JAIRBA010000013.1"/>
</dbReference>
<comment type="caution">
    <text evidence="1">The sequence shown here is derived from an EMBL/GenBank/DDBJ whole genome shotgun (WGS) entry which is preliminary data.</text>
</comment>